<accession>A0ABR2IEA5</accession>
<comment type="caution">
    <text evidence="1">The sequence shown here is derived from an EMBL/GenBank/DDBJ whole genome shotgun (WGS) entry which is preliminary data.</text>
</comment>
<reference evidence="1 2" key="1">
    <citation type="journal article" date="2024" name="IMA Fungus">
        <title>Apiospora arundinis, a panoply of carbohydrate-active enzymes and secondary metabolites.</title>
        <authorList>
            <person name="Sorensen T."/>
            <person name="Petersen C."/>
            <person name="Muurmann A.T."/>
            <person name="Christiansen J.V."/>
            <person name="Brundto M.L."/>
            <person name="Overgaard C.K."/>
            <person name="Boysen A.T."/>
            <person name="Wollenberg R.D."/>
            <person name="Larsen T.O."/>
            <person name="Sorensen J.L."/>
            <person name="Nielsen K.L."/>
            <person name="Sondergaard T.E."/>
        </authorList>
    </citation>
    <scope>NUCLEOTIDE SEQUENCE [LARGE SCALE GENOMIC DNA]</scope>
    <source>
        <strain evidence="1 2">AAU 773</strain>
    </source>
</reference>
<dbReference type="Proteomes" id="UP001390339">
    <property type="component" value="Unassembled WGS sequence"/>
</dbReference>
<proteinExistence type="predicted"/>
<dbReference type="EMBL" id="JAPCWZ010000005">
    <property type="protein sequence ID" value="KAK8861948.1"/>
    <property type="molecule type" value="Genomic_DNA"/>
</dbReference>
<organism evidence="1 2">
    <name type="scientific">Apiospora arundinis</name>
    <dbReference type="NCBI Taxonomy" id="335852"/>
    <lineage>
        <taxon>Eukaryota</taxon>
        <taxon>Fungi</taxon>
        <taxon>Dikarya</taxon>
        <taxon>Ascomycota</taxon>
        <taxon>Pezizomycotina</taxon>
        <taxon>Sordariomycetes</taxon>
        <taxon>Xylariomycetidae</taxon>
        <taxon>Amphisphaeriales</taxon>
        <taxon>Apiosporaceae</taxon>
        <taxon>Apiospora</taxon>
    </lineage>
</organism>
<protein>
    <submittedName>
        <fullName evidence="1">Uncharacterized protein</fullName>
    </submittedName>
</protein>
<name>A0ABR2IEA5_9PEZI</name>
<gene>
    <name evidence="1" type="ORF">PGQ11_008183</name>
</gene>
<evidence type="ECO:0000313" key="2">
    <source>
        <dbReference type="Proteomes" id="UP001390339"/>
    </source>
</evidence>
<keyword evidence="2" id="KW-1185">Reference proteome</keyword>
<sequence length="124" mass="13237">MKVPTYATTNAPDIKLPVEGSLDFSQISNQVLTRFVPIFPSEFYGPVSPVLGGTLQGPSPEKSRRLVEVGAVLKKYARDVAVSTDGGQLQGRPASSVGRCSVHVGIMGEQLLDNLQTAKFGCFL</sequence>
<evidence type="ECO:0000313" key="1">
    <source>
        <dbReference type="EMBL" id="KAK8861948.1"/>
    </source>
</evidence>